<dbReference type="EMBL" id="BEZZ01224956">
    <property type="protein sequence ID" value="GCC47989.1"/>
    <property type="molecule type" value="Genomic_DNA"/>
</dbReference>
<dbReference type="Proteomes" id="UP000287033">
    <property type="component" value="Unassembled WGS sequence"/>
</dbReference>
<feature type="compositionally biased region" description="Basic and acidic residues" evidence="1">
    <location>
        <begin position="36"/>
        <end position="65"/>
    </location>
</feature>
<feature type="compositionally biased region" description="Basic and acidic residues" evidence="1">
    <location>
        <begin position="84"/>
        <end position="103"/>
    </location>
</feature>
<organism evidence="2 3">
    <name type="scientific">Chiloscyllium punctatum</name>
    <name type="common">Brownbanded bambooshark</name>
    <name type="synonym">Hemiscyllium punctatum</name>
    <dbReference type="NCBI Taxonomy" id="137246"/>
    <lineage>
        <taxon>Eukaryota</taxon>
        <taxon>Metazoa</taxon>
        <taxon>Chordata</taxon>
        <taxon>Craniata</taxon>
        <taxon>Vertebrata</taxon>
        <taxon>Chondrichthyes</taxon>
        <taxon>Elasmobranchii</taxon>
        <taxon>Galeomorphii</taxon>
        <taxon>Galeoidea</taxon>
        <taxon>Orectolobiformes</taxon>
        <taxon>Hemiscylliidae</taxon>
        <taxon>Chiloscyllium</taxon>
    </lineage>
</organism>
<proteinExistence type="predicted"/>
<feature type="region of interest" description="Disordered" evidence="1">
    <location>
        <begin position="1"/>
        <end position="178"/>
    </location>
</feature>
<evidence type="ECO:0000313" key="3">
    <source>
        <dbReference type="Proteomes" id="UP000287033"/>
    </source>
</evidence>
<dbReference type="AlphaFoldDB" id="A0A401TZB9"/>
<feature type="non-terminal residue" evidence="2">
    <location>
        <position position="178"/>
    </location>
</feature>
<sequence length="178" mass="19775">MQAPLQAPPRPQARARRLRSRPDILKPSIDIAPAARSERSPARAAHSRDYRHDHCPRSHRADAGRPTRRAASSRTAAHQTLAARLRDRSPRPEARRAADGERARGRRSRRDGRHPQAIGQGQRERRQAQRGQPRFHAIDGEEHSPARCRRGHAGGADGLGACDGDALCPAPRACRRPR</sequence>
<name>A0A401TZB9_CHIPU</name>
<comment type="caution">
    <text evidence="2">The sequence shown here is derived from an EMBL/GenBank/DDBJ whole genome shotgun (WGS) entry which is preliminary data.</text>
</comment>
<reference evidence="2 3" key="1">
    <citation type="journal article" date="2018" name="Nat. Ecol. Evol.">
        <title>Shark genomes provide insights into elasmobranch evolution and the origin of vertebrates.</title>
        <authorList>
            <person name="Hara Y"/>
            <person name="Yamaguchi K"/>
            <person name="Onimaru K"/>
            <person name="Kadota M"/>
            <person name="Koyanagi M"/>
            <person name="Keeley SD"/>
            <person name="Tatsumi K"/>
            <person name="Tanaka K"/>
            <person name="Motone F"/>
            <person name="Kageyama Y"/>
            <person name="Nozu R"/>
            <person name="Adachi N"/>
            <person name="Nishimura O"/>
            <person name="Nakagawa R"/>
            <person name="Tanegashima C"/>
            <person name="Kiyatake I"/>
            <person name="Matsumoto R"/>
            <person name="Murakumo K"/>
            <person name="Nishida K"/>
            <person name="Terakita A"/>
            <person name="Kuratani S"/>
            <person name="Sato K"/>
            <person name="Hyodo S Kuraku.S."/>
        </authorList>
    </citation>
    <scope>NUCLEOTIDE SEQUENCE [LARGE SCALE GENOMIC DNA]</scope>
</reference>
<evidence type="ECO:0000256" key="1">
    <source>
        <dbReference type="SAM" id="MobiDB-lite"/>
    </source>
</evidence>
<gene>
    <name evidence="2" type="ORF">chiPu_0031998</name>
</gene>
<evidence type="ECO:0000313" key="2">
    <source>
        <dbReference type="EMBL" id="GCC47989.1"/>
    </source>
</evidence>
<accession>A0A401TZB9</accession>
<feature type="compositionally biased region" description="Pro residues" evidence="1">
    <location>
        <begin position="1"/>
        <end position="11"/>
    </location>
</feature>
<protein>
    <submittedName>
        <fullName evidence="2">Uncharacterized protein</fullName>
    </submittedName>
</protein>
<feature type="compositionally biased region" description="Basic and acidic residues" evidence="1">
    <location>
        <begin position="136"/>
        <end position="145"/>
    </location>
</feature>
<feature type="compositionally biased region" description="Low complexity" evidence="1">
    <location>
        <begin position="159"/>
        <end position="172"/>
    </location>
</feature>
<keyword evidence="3" id="KW-1185">Reference proteome</keyword>